<evidence type="ECO:0000256" key="1">
    <source>
        <dbReference type="SAM" id="MobiDB-lite"/>
    </source>
</evidence>
<feature type="signal peptide" evidence="2">
    <location>
        <begin position="1"/>
        <end position="21"/>
    </location>
</feature>
<keyword evidence="4" id="KW-1185">Reference proteome</keyword>
<name>A0A1I5XNC6_9BACT</name>
<dbReference type="EMBL" id="FOXH01000015">
    <property type="protein sequence ID" value="SFQ33326.1"/>
    <property type="molecule type" value="Genomic_DNA"/>
</dbReference>
<accession>A0A1I5XNC6</accession>
<feature type="compositionally biased region" description="Basic and acidic residues" evidence="1">
    <location>
        <begin position="26"/>
        <end position="53"/>
    </location>
</feature>
<dbReference type="AlphaFoldDB" id="A0A1I5XNC6"/>
<evidence type="ECO:0000256" key="2">
    <source>
        <dbReference type="SAM" id="SignalP"/>
    </source>
</evidence>
<feature type="chain" id="PRO_5011482196" evidence="2">
    <location>
        <begin position="22"/>
        <end position="182"/>
    </location>
</feature>
<keyword evidence="2" id="KW-0732">Signal</keyword>
<organism evidence="3 4">
    <name type="scientific">Pseudarcicella hirudinis</name>
    <dbReference type="NCBI Taxonomy" id="1079859"/>
    <lineage>
        <taxon>Bacteria</taxon>
        <taxon>Pseudomonadati</taxon>
        <taxon>Bacteroidota</taxon>
        <taxon>Cytophagia</taxon>
        <taxon>Cytophagales</taxon>
        <taxon>Flectobacillaceae</taxon>
        <taxon>Pseudarcicella</taxon>
    </lineage>
</organism>
<reference evidence="3 4" key="1">
    <citation type="submission" date="2016-10" db="EMBL/GenBank/DDBJ databases">
        <authorList>
            <person name="de Groot N.N."/>
        </authorList>
    </citation>
    <scope>NUCLEOTIDE SEQUENCE [LARGE SCALE GENOMIC DNA]</scope>
    <source>
        <strain evidence="4">E92,LMG 26720,CCM 7988</strain>
    </source>
</reference>
<protein>
    <submittedName>
        <fullName evidence="3">Uncharacterized protein</fullName>
    </submittedName>
</protein>
<dbReference type="OrthoDB" id="9939382at2"/>
<evidence type="ECO:0000313" key="4">
    <source>
        <dbReference type="Proteomes" id="UP000199306"/>
    </source>
</evidence>
<dbReference type="RefSeq" id="WP_092019053.1">
    <property type="nucleotide sequence ID" value="NZ_FOXH01000015.1"/>
</dbReference>
<proteinExistence type="predicted"/>
<feature type="region of interest" description="Disordered" evidence="1">
    <location>
        <begin position="26"/>
        <end position="55"/>
    </location>
</feature>
<gene>
    <name evidence="3" type="ORF">SAMN04515674_11574</name>
</gene>
<sequence length="182" mass="22169">MKSKVFFLVIAALGVIGTVKAQNNRDYQDRRDYQDNRDYQQNRQDYPRDRSYNNDDLYARCQGNPYGNYAFDDRNPFDTRSRYYDPQNPFDPRPVYIANRHGRWNEWDYRNTASPYDFCDNRRRWADRYYPVDPRNPYDIRNRYQSYGYNQPSRVIVVPAPAPPRVVYAPRGYGYYRHHRGW</sequence>
<dbReference type="Proteomes" id="UP000199306">
    <property type="component" value="Unassembled WGS sequence"/>
</dbReference>
<evidence type="ECO:0000313" key="3">
    <source>
        <dbReference type="EMBL" id="SFQ33326.1"/>
    </source>
</evidence>